<feature type="region of interest" description="Disordered" evidence="1">
    <location>
        <begin position="515"/>
        <end position="623"/>
    </location>
</feature>
<dbReference type="GO" id="GO:0003682">
    <property type="term" value="F:chromatin binding"/>
    <property type="evidence" value="ECO:0007669"/>
    <property type="project" value="TreeGrafter"/>
</dbReference>
<protein>
    <recommendedName>
        <fullName evidence="4">DUF3835 domain-containing protein</fullName>
    </recommendedName>
</protein>
<evidence type="ECO:0000256" key="1">
    <source>
        <dbReference type="SAM" id="MobiDB-lite"/>
    </source>
</evidence>
<feature type="compositionally biased region" description="Basic and acidic residues" evidence="1">
    <location>
        <begin position="541"/>
        <end position="555"/>
    </location>
</feature>
<feature type="compositionally biased region" description="Low complexity" evidence="1">
    <location>
        <begin position="231"/>
        <end position="241"/>
    </location>
</feature>
<dbReference type="Proteomes" id="UP000199069">
    <property type="component" value="Unassembled WGS sequence"/>
</dbReference>
<dbReference type="GO" id="GO:0003714">
    <property type="term" value="F:transcription corepressor activity"/>
    <property type="evidence" value="ECO:0007669"/>
    <property type="project" value="TreeGrafter"/>
</dbReference>
<dbReference type="SUPFAM" id="SSF46579">
    <property type="entry name" value="Prefoldin"/>
    <property type="match status" value="1"/>
</dbReference>
<evidence type="ECO:0000313" key="3">
    <source>
        <dbReference type="Proteomes" id="UP000199069"/>
    </source>
</evidence>
<organism evidence="2 3">
    <name type="scientific">Rhodotorula toruloides</name>
    <name type="common">Yeast</name>
    <name type="synonym">Rhodosporidium toruloides</name>
    <dbReference type="NCBI Taxonomy" id="5286"/>
    <lineage>
        <taxon>Eukaryota</taxon>
        <taxon>Fungi</taxon>
        <taxon>Dikarya</taxon>
        <taxon>Basidiomycota</taxon>
        <taxon>Pucciniomycotina</taxon>
        <taxon>Microbotryomycetes</taxon>
        <taxon>Sporidiobolales</taxon>
        <taxon>Sporidiobolaceae</taxon>
        <taxon>Rhodotorula</taxon>
    </lineage>
</organism>
<gene>
    <name evidence="2" type="primary">FGENESH: predicted gene_8.35</name>
    <name evidence="2" type="ORF">BN2166_0041800</name>
</gene>
<feature type="compositionally biased region" description="Low complexity" evidence="1">
    <location>
        <begin position="530"/>
        <end position="540"/>
    </location>
</feature>
<feature type="region of interest" description="Disordered" evidence="1">
    <location>
        <begin position="737"/>
        <end position="898"/>
    </location>
</feature>
<feature type="compositionally biased region" description="Basic and acidic residues" evidence="1">
    <location>
        <begin position="93"/>
        <end position="105"/>
    </location>
</feature>
<dbReference type="GO" id="GO:0019212">
    <property type="term" value="F:phosphatase inhibitor activity"/>
    <property type="evidence" value="ECO:0007669"/>
    <property type="project" value="TreeGrafter"/>
</dbReference>
<accession>A0A0K3CF43</accession>
<feature type="compositionally biased region" description="Low complexity" evidence="1">
    <location>
        <begin position="839"/>
        <end position="853"/>
    </location>
</feature>
<feature type="compositionally biased region" description="Acidic residues" evidence="1">
    <location>
        <begin position="592"/>
        <end position="623"/>
    </location>
</feature>
<feature type="compositionally biased region" description="Basic and acidic residues" evidence="1">
    <location>
        <begin position="448"/>
        <end position="480"/>
    </location>
</feature>
<feature type="compositionally biased region" description="Low complexity" evidence="1">
    <location>
        <begin position="863"/>
        <end position="873"/>
    </location>
</feature>
<feature type="compositionally biased region" description="Acidic residues" evidence="1">
    <location>
        <begin position="754"/>
        <end position="763"/>
    </location>
</feature>
<dbReference type="GO" id="GO:0000122">
    <property type="term" value="P:negative regulation of transcription by RNA polymerase II"/>
    <property type="evidence" value="ECO:0007669"/>
    <property type="project" value="TreeGrafter"/>
</dbReference>
<dbReference type="PANTHER" id="PTHR15111">
    <property type="entry name" value="RNA POLYMERASE II SUBUNIT 5-MEDIATING PROTEIN NNX3"/>
    <property type="match status" value="1"/>
</dbReference>
<feature type="compositionally biased region" description="Low complexity" evidence="1">
    <location>
        <begin position="334"/>
        <end position="361"/>
    </location>
</feature>
<feature type="compositionally biased region" description="Basic and acidic residues" evidence="1">
    <location>
        <begin position="779"/>
        <end position="825"/>
    </location>
</feature>
<dbReference type="EMBL" id="CWKI01000008">
    <property type="protein sequence ID" value="CTR08319.1"/>
    <property type="molecule type" value="Genomic_DNA"/>
</dbReference>
<feature type="compositionally biased region" description="Low complexity" evidence="1">
    <location>
        <begin position="371"/>
        <end position="413"/>
    </location>
</feature>
<keyword evidence="3" id="KW-1185">Reference proteome</keyword>
<dbReference type="STRING" id="5286.A0A0K3CF43"/>
<sequence length="898" mass="95344">MASEQSALRPLTLPSLPPDFAHLSNLKLQLSQTQQAIEGYAQLTKKLETFTNEPTWNAYIPFGPLAYFPGQLVHTNDITRTIAPEEAAGPDIEGGKAEGQEDGQGRRVLRSAKQAREEAERLQKDLEAKAASLQQEIDAKEEELSKKREEERKNGEAGLAGADMGDEDWTINERGEVINEEGLPMFDIREDLPSEPEPTKPISSATPAASGSTSAPNAPQKMRYLVKKGGKTVVRTVNAPPSSKPTQPPTSTALSPSPAAISSSAPSAPPTAAPEDNNPFPIRPKLDIKAILDELEAEEKAEAEASRAVSSETAKDAGSAADQSTPLAKPSEITSASTTAPTSKSAAASSAFGGFASGFLSKGKHKRPSNSLPTPLPASATSATPVATSSTPTPALKSSLSRPSSPSRSGTPSSEKKRVAFDLPPPSPSEDALKPKKAPIILGMGDPEPSRRPEPPASDSKKPEEPFVRPIKDVVVEKPMKKPVPPGGVVGPGGIVRQKRLSKFRQMKEKAVEAKPEEAVASMAETPSQPVAAPPVVASVVEKDVKGKGKADDHAGPPSSIPAPVHTISLSTRPSEPSKQADGTISYADIPFDSDEDVDEGDPYSDEEGFDWSDDDDEIDDDELDVDAALHAREVALAYHQQRLSVGGGRGTGALGGYHDVGESPLANIADPDAQGLVPADATIQSLDPSLAGPEFGTYAHAGSAQLGKPSRFRLANRNLESAQLIIPSLLAQDPSLEMSSTPLGPAVSRGQQDEADDLDEAEQERLRRTLEALAEGRPLPEDEQRLEREKEVLLREELAKEKEERDRARFEQIERDRTAGKRPPELVQKIPRRAEEGQPAASTQAAPSASTPLGGVVERVGPSAPATAPTASDGGDTAEEKPKRMSRFRQKQLGLVD</sequence>
<evidence type="ECO:0000313" key="2">
    <source>
        <dbReference type="EMBL" id="CTR08319.1"/>
    </source>
</evidence>
<feature type="region of interest" description="Disordered" evidence="1">
    <location>
        <begin position="140"/>
        <end position="495"/>
    </location>
</feature>
<dbReference type="OMA" id="DWTINER"/>
<feature type="compositionally biased region" description="Basic and acidic residues" evidence="1">
    <location>
        <begin position="284"/>
        <end position="305"/>
    </location>
</feature>
<dbReference type="AlphaFoldDB" id="A0A0K3CF43"/>
<feature type="region of interest" description="Disordered" evidence="1">
    <location>
        <begin position="86"/>
        <end position="122"/>
    </location>
</feature>
<feature type="compositionally biased region" description="Low complexity" evidence="1">
    <location>
        <begin position="249"/>
        <end position="266"/>
    </location>
</feature>
<feature type="compositionally biased region" description="Polar residues" evidence="1">
    <location>
        <begin position="568"/>
        <end position="583"/>
    </location>
</feature>
<feature type="compositionally biased region" description="Basic and acidic residues" evidence="1">
    <location>
        <begin position="142"/>
        <end position="155"/>
    </location>
</feature>
<feature type="compositionally biased region" description="Low complexity" evidence="1">
    <location>
        <begin position="201"/>
        <end position="219"/>
    </location>
</feature>
<name>A0A0K3CF43_RHOTO</name>
<proteinExistence type="predicted"/>
<reference evidence="2 3" key="1">
    <citation type="submission" date="2015-07" db="EMBL/GenBank/DDBJ databases">
        <authorList>
            <person name="Cajimat M.N.B."/>
            <person name="Milazzo M.L."/>
            <person name="Fulhorst C.F."/>
        </authorList>
    </citation>
    <scope>NUCLEOTIDE SEQUENCE [LARGE SCALE GENOMIC DNA]</scope>
    <source>
        <strain evidence="2">Single colony</strain>
    </source>
</reference>
<dbReference type="InterPro" id="IPR052255">
    <property type="entry name" value="RNA_pol_II_subunit5-mediator"/>
</dbReference>
<dbReference type="PANTHER" id="PTHR15111:SF0">
    <property type="entry name" value="UNCONVENTIONAL PREFOLDIN RPB5 INTERACTOR 1"/>
    <property type="match status" value="1"/>
</dbReference>
<evidence type="ECO:0008006" key="4">
    <source>
        <dbReference type="Google" id="ProtNLM"/>
    </source>
</evidence>